<comment type="similarity">
    <text evidence="1">Belongs to the peptidase C40 family.</text>
</comment>
<evidence type="ECO:0000256" key="1">
    <source>
        <dbReference type="ARBA" id="ARBA00007074"/>
    </source>
</evidence>
<keyword evidence="4" id="KW-0788">Thiol protease</keyword>
<name>A0A2H1YJP4_9FLAO</name>
<dbReference type="RefSeq" id="WP_234987981.1">
    <property type="nucleotide sequence ID" value="NZ_OENF01000038.1"/>
</dbReference>
<dbReference type="InterPro" id="IPR000064">
    <property type="entry name" value="NLP_P60_dom"/>
</dbReference>
<dbReference type="PANTHER" id="PTHR47053">
    <property type="entry name" value="MUREIN DD-ENDOPEPTIDASE MEPH-RELATED"/>
    <property type="match status" value="1"/>
</dbReference>
<evidence type="ECO:0000313" key="7">
    <source>
        <dbReference type="EMBL" id="SOS75017.1"/>
    </source>
</evidence>
<evidence type="ECO:0000313" key="8">
    <source>
        <dbReference type="Proteomes" id="UP000234211"/>
    </source>
</evidence>
<sequence>MMLQKLGFFLFISFLFISCGTSKNISKYRKIKNSANSVIYIHKKINTKSGGKSPKKVSKKSTNNSKNTPSIVDKIVWTAVSYKGAPYKFGGTTKRGMDCSGLIHTSFSFRKISMPRTSREMSRKGYDISLGKVKRGDLVFFKTSRRRAGINHVGLVTSVKRGDVRFIHASTSSGVIISSLRDSYWRKSFVKAKRVL</sequence>
<protein>
    <recommendedName>
        <fullName evidence="6">NlpC/P60 domain-containing protein</fullName>
    </recommendedName>
</protein>
<dbReference type="PROSITE" id="PS51935">
    <property type="entry name" value="NLPC_P60"/>
    <property type="match status" value="1"/>
</dbReference>
<dbReference type="InterPro" id="IPR038765">
    <property type="entry name" value="Papain-like_cys_pep_sf"/>
</dbReference>
<keyword evidence="8" id="KW-1185">Reference proteome</keyword>
<dbReference type="GO" id="GO:0006508">
    <property type="term" value="P:proteolysis"/>
    <property type="evidence" value="ECO:0007669"/>
    <property type="project" value="UniProtKB-KW"/>
</dbReference>
<dbReference type="GO" id="GO:0008234">
    <property type="term" value="F:cysteine-type peptidase activity"/>
    <property type="evidence" value="ECO:0007669"/>
    <property type="project" value="UniProtKB-KW"/>
</dbReference>
<proteinExistence type="inferred from homology"/>
<evidence type="ECO:0000259" key="6">
    <source>
        <dbReference type="PROSITE" id="PS51935"/>
    </source>
</evidence>
<dbReference type="EMBL" id="OENF01000038">
    <property type="protein sequence ID" value="SOS75017.1"/>
    <property type="molecule type" value="Genomic_DNA"/>
</dbReference>
<feature type="region of interest" description="Disordered" evidence="5">
    <location>
        <begin position="47"/>
        <end position="66"/>
    </location>
</feature>
<reference evidence="8" key="1">
    <citation type="submission" date="2017-11" db="EMBL/GenBank/DDBJ databases">
        <authorList>
            <person name="Duchaud E."/>
        </authorList>
    </citation>
    <scope>NUCLEOTIDE SEQUENCE [LARGE SCALE GENOMIC DNA]</scope>
    <source>
        <strain evidence="8">Tenacibaculum sp. TNO020</strain>
    </source>
</reference>
<keyword evidence="2" id="KW-0645">Protease</keyword>
<accession>A0A2H1YJP4</accession>
<evidence type="ECO:0000256" key="2">
    <source>
        <dbReference type="ARBA" id="ARBA00022670"/>
    </source>
</evidence>
<feature type="domain" description="NlpC/P60" evidence="6">
    <location>
        <begin position="69"/>
        <end position="196"/>
    </location>
</feature>
<evidence type="ECO:0000256" key="4">
    <source>
        <dbReference type="ARBA" id="ARBA00022807"/>
    </source>
</evidence>
<dbReference type="Proteomes" id="UP000234211">
    <property type="component" value="Unassembled WGS sequence"/>
</dbReference>
<dbReference type="AlphaFoldDB" id="A0A2H1YJP4"/>
<evidence type="ECO:0000256" key="3">
    <source>
        <dbReference type="ARBA" id="ARBA00022801"/>
    </source>
</evidence>
<keyword evidence="3" id="KW-0378">Hydrolase</keyword>
<dbReference type="PANTHER" id="PTHR47053:SF1">
    <property type="entry name" value="MUREIN DD-ENDOPEPTIDASE MEPH-RELATED"/>
    <property type="match status" value="1"/>
</dbReference>
<dbReference type="Gene3D" id="3.90.1720.10">
    <property type="entry name" value="endopeptidase domain like (from Nostoc punctiforme)"/>
    <property type="match status" value="1"/>
</dbReference>
<dbReference type="SUPFAM" id="SSF54001">
    <property type="entry name" value="Cysteine proteinases"/>
    <property type="match status" value="1"/>
</dbReference>
<dbReference type="PROSITE" id="PS51257">
    <property type="entry name" value="PROKAR_LIPOPROTEIN"/>
    <property type="match status" value="1"/>
</dbReference>
<gene>
    <name evidence="7" type="ORF">TNO020_430021</name>
</gene>
<evidence type="ECO:0000256" key="5">
    <source>
        <dbReference type="SAM" id="MobiDB-lite"/>
    </source>
</evidence>
<dbReference type="Pfam" id="PF00877">
    <property type="entry name" value="NLPC_P60"/>
    <property type="match status" value="1"/>
</dbReference>
<organism evidence="7 8">
    <name type="scientific">Tenacibaculum piscium</name>
    <dbReference type="NCBI Taxonomy" id="1458515"/>
    <lineage>
        <taxon>Bacteria</taxon>
        <taxon>Pseudomonadati</taxon>
        <taxon>Bacteroidota</taxon>
        <taxon>Flavobacteriia</taxon>
        <taxon>Flavobacteriales</taxon>
        <taxon>Flavobacteriaceae</taxon>
        <taxon>Tenacibaculum</taxon>
    </lineage>
</organism>
<dbReference type="InterPro" id="IPR051202">
    <property type="entry name" value="Peptidase_C40"/>
</dbReference>